<dbReference type="Pfam" id="PF08450">
    <property type="entry name" value="SGL"/>
    <property type="match status" value="1"/>
</dbReference>
<dbReference type="InterPro" id="IPR013658">
    <property type="entry name" value="SGL"/>
</dbReference>
<dbReference type="Gene3D" id="2.120.10.30">
    <property type="entry name" value="TolB, C-terminal domain"/>
    <property type="match status" value="1"/>
</dbReference>
<dbReference type="EMBL" id="JBHUKU010000029">
    <property type="protein sequence ID" value="MFD2465159.1"/>
    <property type="molecule type" value="Genomic_DNA"/>
</dbReference>
<proteinExistence type="inferred from homology"/>
<dbReference type="InterPro" id="IPR005511">
    <property type="entry name" value="SMP-30"/>
</dbReference>
<dbReference type="InterPro" id="IPR051262">
    <property type="entry name" value="SMP-30/CGR1_Lactonase"/>
</dbReference>
<evidence type="ECO:0000256" key="2">
    <source>
        <dbReference type="ARBA" id="ARBA00022801"/>
    </source>
</evidence>
<organism evidence="4 5">
    <name type="scientific">Amycolatopsis samaneae</name>
    <dbReference type="NCBI Taxonomy" id="664691"/>
    <lineage>
        <taxon>Bacteria</taxon>
        <taxon>Bacillati</taxon>
        <taxon>Actinomycetota</taxon>
        <taxon>Actinomycetes</taxon>
        <taxon>Pseudonocardiales</taxon>
        <taxon>Pseudonocardiaceae</taxon>
        <taxon>Amycolatopsis</taxon>
    </lineage>
</organism>
<comment type="caution">
    <text evidence="4">The sequence shown here is derived from an EMBL/GenBank/DDBJ whole genome shotgun (WGS) entry which is preliminary data.</text>
</comment>
<reference evidence="5" key="1">
    <citation type="journal article" date="2019" name="Int. J. Syst. Evol. Microbiol.">
        <title>The Global Catalogue of Microorganisms (GCM) 10K type strain sequencing project: providing services to taxonomists for standard genome sequencing and annotation.</title>
        <authorList>
            <consortium name="The Broad Institute Genomics Platform"/>
            <consortium name="The Broad Institute Genome Sequencing Center for Infectious Disease"/>
            <person name="Wu L."/>
            <person name="Ma J."/>
        </authorList>
    </citation>
    <scope>NUCLEOTIDE SEQUENCE [LARGE SCALE GENOMIC DNA]</scope>
    <source>
        <strain evidence="5">CGMCC 4.7643</strain>
    </source>
</reference>
<dbReference type="SUPFAM" id="SSF63829">
    <property type="entry name" value="Calcium-dependent phosphotriesterase"/>
    <property type="match status" value="1"/>
</dbReference>
<protein>
    <submittedName>
        <fullName evidence="4">SMP-30/gluconolactonase/LRE family protein</fullName>
    </submittedName>
</protein>
<comment type="similarity">
    <text evidence="1">Belongs to the SMP-30/CGR1 family.</text>
</comment>
<keyword evidence="5" id="KW-1185">Reference proteome</keyword>
<gene>
    <name evidence="4" type="ORF">ACFSYJ_41535</name>
</gene>
<sequence>MTANTIGTSVLVEDERLRALLDPGETVERLGGDAAWGEGPLWLSEQDAVIWSDIPGDRILRWDRATGRVGVDRTEVEFTNGRTQDLAGRVVTCSHGRRAVERTEPDGSTTTLVDRFRGVRLNSPNDVVVASDGAVWFTDPPYGITLPREGHPGELEYGRCFVFRFEPGTGRLDAVITDMAEPNGLAFSPDERLLYVSDTAYPLRLDGNGGRVRVYDVKDGRCHDGRLFARVAPGVSDGFRVDVAGNLWTSSRDSVQVFAPDGTRLGRIGVPEKVSNLCFGGPDLDTLYITASTGLYRFRTRVRGCFPGRDVR</sequence>
<name>A0ABW5GWH0_9PSEU</name>
<dbReference type="PANTHER" id="PTHR47572:SF4">
    <property type="entry name" value="LACTONASE DRP35"/>
    <property type="match status" value="1"/>
</dbReference>
<keyword evidence="2" id="KW-0378">Hydrolase</keyword>
<dbReference type="PANTHER" id="PTHR47572">
    <property type="entry name" value="LIPOPROTEIN-RELATED"/>
    <property type="match status" value="1"/>
</dbReference>
<dbReference type="InterPro" id="IPR011042">
    <property type="entry name" value="6-blade_b-propeller_TolB-like"/>
</dbReference>
<evidence type="ECO:0000256" key="1">
    <source>
        <dbReference type="ARBA" id="ARBA00008853"/>
    </source>
</evidence>
<feature type="domain" description="SMP-30/Gluconolactonase/LRE-like region" evidence="3">
    <location>
        <begin position="36"/>
        <end position="292"/>
    </location>
</feature>
<evidence type="ECO:0000313" key="4">
    <source>
        <dbReference type="EMBL" id="MFD2465159.1"/>
    </source>
</evidence>
<dbReference type="PRINTS" id="PR01790">
    <property type="entry name" value="SMP30FAMILY"/>
</dbReference>
<accession>A0ABW5GWH0</accession>
<dbReference type="Proteomes" id="UP001597419">
    <property type="component" value="Unassembled WGS sequence"/>
</dbReference>
<evidence type="ECO:0000259" key="3">
    <source>
        <dbReference type="Pfam" id="PF08450"/>
    </source>
</evidence>
<dbReference type="RefSeq" id="WP_345407247.1">
    <property type="nucleotide sequence ID" value="NZ_BAABHG010000022.1"/>
</dbReference>
<evidence type="ECO:0000313" key="5">
    <source>
        <dbReference type="Proteomes" id="UP001597419"/>
    </source>
</evidence>